<dbReference type="RefSeq" id="WP_176966663.1">
    <property type="nucleotide sequence ID" value="NZ_FNRK01000011.1"/>
</dbReference>
<feature type="transmembrane region" description="Helical" evidence="6">
    <location>
        <begin position="310"/>
        <end position="329"/>
    </location>
</feature>
<dbReference type="InterPro" id="IPR011009">
    <property type="entry name" value="Kinase-like_dom_sf"/>
</dbReference>
<dbReference type="GO" id="GO:0005524">
    <property type="term" value="F:ATP binding"/>
    <property type="evidence" value="ECO:0007669"/>
    <property type="project" value="UniProtKB-KW"/>
</dbReference>
<dbReference type="CDD" id="cd14014">
    <property type="entry name" value="STKc_PknB_like"/>
    <property type="match status" value="1"/>
</dbReference>
<dbReference type="InterPro" id="IPR000719">
    <property type="entry name" value="Prot_kinase_dom"/>
</dbReference>
<keyword evidence="5" id="KW-0067">ATP-binding</keyword>
<feature type="transmembrane region" description="Helical" evidence="6">
    <location>
        <begin position="341"/>
        <end position="362"/>
    </location>
</feature>
<dbReference type="EMBL" id="FNRK01000011">
    <property type="protein sequence ID" value="SEA47518.1"/>
    <property type="molecule type" value="Genomic_DNA"/>
</dbReference>
<evidence type="ECO:0000256" key="1">
    <source>
        <dbReference type="ARBA" id="ARBA00012513"/>
    </source>
</evidence>
<evidence type="ECO:0000256" key="3">
    <source>
        <dbReference type="ARBA" id="ARBA00022741"/>
    </source>
</evidence>
<dbReference type="Proteomes" id="UP000199394">
    <property type="component" value="Unassembled WGS sequence"/>
</dbReference>
<sequence length="372" mass="41369">MENPGAFILDQYEELTDLATDGHVVKLVRQKISGQLYVKKSLKRYDAETYGALAKAALPGIPKIHYQCEDEGRLIVIEDYIHGRTLEDDLQLGPIPGVRVREIALSLCQILEGLHSLTPPIVHRDLKPSNVMITESGTVKLIDFNAARQVKPAQVEDTHKLGTPGYAAPEQFGFSQSDARSDVYAMGILLNVLLTGKHPQEALAPRPFGAIITRCTQLAPEQRYQSVTALKMVVKALPLRRPKVSGAGRTHQAPENPSSIRESWALPGFRSHILWKSILAVLGYLFIGYCVLTPGGKDYGTPFLNFSNQLYMGLALLSVVFFTCNYRGLRDCFPFMKSDNMVLRVIFGLLWCFLLICIFAVINICIQQIASH</sequence>
<evidence type="ECO:0000256" key="6">
    <source>
        <dbReference type="SAM" id="Phobius"/>
    </source>
</evidence>
<dbReference type="PANTHER" id="PTHR43671">
    <property type="entry name" value="SERINE/THREONINE-PROTEIN KINASE NEK"/>
    <property type="match status" value="1"/>
</dbReference>
<feature type="transmembrane region" description="Helical" evidence="6">
    <location>
        <begin position="273"/>
        <end position="295"/>
    </location>
</feature>
<dbReference type="EC" id="2.7.11.1" evidence="1"/>
<dbReference type="SMART" id="SM00220">
    <property type="entry name" value="S_TKc"/>
    <property type="match status" value="1"/>
</dbReference>
<evidence type="ECO:0000313" key="8">
    <source>
        <dbReference type="EMBL" id="SEA47518.1"/>
    </source>
</evidence>
<dbReference type="Pfam" id="PF00069">
    <property type="entry name" value="Pkinase"/>
    <property type="match status" value="1"/>
</dbReference>
<dbReference type="PROSITE" id="PS50011">
    <property type="entry name" value="PROTEIN_KINASE_DOM"/>
    <property type="match status" value="1"/>
</dbReference>
<dbReference type="InterPro" id="IPR050660">
    <property type="entry name" value="NEK_Ser/Thr_kinase"/>
</dbReference>
<keyword evidence="3" id="KW-0547">Nucleotide-binding</keyword>
<proteinExistence type="predicted"/>
<keyword evidence="9" id="KW-1185">Reference proteome</keyword>
<keyword evidence="2" id="KW-0808">Transferase</keyword>
<dbReference type="GO" id="GO:0004674">
    <property type="term" value="F:protein serine/threonine kinase activity"/>
    <property type="evidence" value="ECO:0007669"/>
    <property type="project" value="UniProtKB-KW"/>
</dbReference>
<feature type="domain" description="Protein kinase" evidence="7">
    <location>
        <begin position="1"/>
        <end position="254"/>
    </location>
</feature>
<keyword evidence="6" id="KW-1133">Transmembrane helix</keyword>
<accession>A0A1H4BHM8</accession>
<protein>
    <recommendedName>
        <fullName evidence="1">non-specific serine/threonine protein kinase</fullName>
        <ecNumber evidence="1">2.7.11.1</ecNumber>
    </recommendedName>
</protein>
<dbReference type="PROSITE" id="PS00108">
    <property type="entry name" value="PROTEIN_KINASE_ST"/>
    <property type="match status" value="1"/>
</dbReference>
<dbReference type="STRING" id="81409.SAMN04515656_11179"/>
<keyword evidence="6" id="KW-0472">Membrane</keyword>
<dbReference type="Gene3D" id="1.10.510.10">
    <property type="entry name" value="Transferase(Phosphotransferase) domain 1"/>
    <property type="match status" value="1"/>
</dbReference>
<dbReference type="PANTHER" id="PTHR43671:SF13">
    <property type="entry name" value="SERINE_THREONINE-PROTEIN KINASE NEK2"/>
    <property type="match status" value="1"/>
</dbReference>
<dbReference type="AlphaFoldDB" id="A0A1H4BHM8"/>
<gene>
    <name evidence="8" type="ORF">SAMN04515656_11179</name>
</gene>
<reference evidence="8 9" key="1">
    <citation type="submission" date="2016-10" db="EMBL/GenBank/DDBJ databases">
        <authorList>
            <person name="de Groot N.N."/>
        </authorList>
    </citation>
    <scope>NUCLEOTIDE SEQUENCE [LARGE SCALE GENOMIC DNA]</scope>
    <source>
        <strain evidence="8 9">SR12</strain>
    </source>
</reference>
<evidence type="ECO:0000256" key="2">
    <source>
        <dbReference type="ARBA" id="ARBA00022679"/>
    </source>
</evidence>
<evidence type="ECO:0000259" key="7">
    <source>
        <dbReference type="PROSITE" id="PS50011"/>
    </source>
</evidence>
<name>A0A1H4BHM8_9FIRM</name>
<keyword evidence="6" id="KW-0812">Transmembrane</keyword>
<dbReference type="InterPro" id="IPR008271">
    <property type="entry name" value="Ser/Thr_kinase_AS"/>
</dbReference>
<keyword evidence="4 8" id="KW-0418">Kinase</keyword>
<organism evidence="8 9">
    <name type="scientific">Eubacterium aggregans</name>
    <dbReference type="NCBI Taxonomy" id="81409"/>
    <lineage>
        <taxon>Bacteria</taxon>
        <taxon>Bacillati</taxon>
        <taxon>Bacillota</taxon>
        <taxon>Clostridia</taxon>
        <taxon>Eubacteriales</taxon>
        <taxon>Eubacteriaceae</taxon>
        <taxon>Eubacterium</taxon>
    </lineage>
</organism>
<evidence type="ECO:0000256" key="4">
    <source>
        <dbReference type="ARBA" id="ARBA00022777"/>
    </source>
</evidence>
<keyword evidence="8" id="KW-0723">Serine/threonine-protein kinase</keyword>
<dbReference type="SUPFAM" id="SSF56112">
    <property type="entry name" value="Protein kinase-like (PK-like)"/>
    <property type="match status" value="1"/>
</dbReference>
<evidence type="ECO:0000313" key="9">
    <source>
        <dbReference type="Proteomes" id="UP000199394"/>
    </source>
</evidence>
<evidence type="ECO:0000256" key="5">
    <source>
        <dbReference type="ARBA" id="ARBA00022840"/>
    </source>
</evidence>